<reference evidence="1 2" key="1">
    <citation type="submission" date="2017-10" db="EMBL/GenBank/DDBJ databases">
        <title>A novel species of cold-tolerant Malassezia isolated from bats.</title>
        <authorList>
            <person name="Lorch J.M."/>
            <person name="Palmer J.M."/>
            <person name="Vanderwolf K.J."/>
            <person name="Schmidt K.Z."/>
            <person name="Verant M.L."/>
            <person name="Weller T.J."/>
            <person name="Blehert D.S."/>
        </authorList>
    </citation>
    <scope>NUCLEOTIDE SEQUENCE [LARGE SCALE GENOMIC DNA]</scope>
    <source>
        <strain evidence="1 2">NWHC:44797-103</strain>
    </source>
</reference>
<dbReference type="EMBL" id="KZ454987">
    <property type="protein sequence ID" value="PKI85832.1"/>
    <property type="molecule type" value="Genomic_DNA"/>
</dbReference>
<protein>
    <submittedName>
        <fullName evidence="1">Uncharacterized protein</fullName>
    </submittedName>
</protein>
<dbReference type="STRING" id="2020962.A0A2N1JH10"/>
<dbReference type="PANTHER" id="PTHR34365">
    <property type="entry name" value="ENOLASE (DUF1399)"/>
    <property type="match status" value="1"/>
</dbReference>
<gene>
    <name evidence="1" type="ORF">MVES_000740</name>
</gene>
<dbReference type="AlphaFoldDB" id="A0A2N1JH10"/>
<keyword evidence="2" id="KW-1185">Reference proteome</keyword>
<name>A0A2N1JH10_9BASI</name>
<proteinExistence type="predicted"/>
<dbReference type="Proteomes" id="UP000232875">
    <property type="component" value="Unassembled WGS sequence"/>
</dbReference>
<dbReference type="OrthoDB" id="2684236at2759"/>
<sequence>MANTGGTFDLSGHKKLFGKDGKYIVAGIPTDALVEQSLVSDHLKLLSAFDTLRASVLYGEYVDEILPSYTEAVQGMVSSAEKAQKGSSEQNCTRWIAFLTRALARFETYISQVLNHANTQAEFHLQLNDLDLPPFFAESEYTNKMPDPLVVPDRLLPPLDVLMIWHTYLLNPSRYNEDIYLASHRSIFARYEFPLAKAARMIDNYTLEYSVAVAEPIWGNLTGESFDPLHAPSNMTSVACHVCEQPQSVSWEDLCTGDWRIKCADCNIITTPSNMRAKKWVEHVERWQQGTSDMCSYRLHGGALSAYNGRFFTTDPYAPILNRVFASGRVQNNAVGGMTQRILGESTRDVYGKVKLERKLPREVYEAAGHDMEAISQILYESVQADMGRKLSQKQHHDLYRRTSLMMSYYLELHPLSAASIDLVAATERQFRFIESIKKLGWLAPGGMPNLDNAILRYHAWLNIAGKGTKMLCPTLDIDLVWHTHQLARFYYWDMFRLVSRFVDHNDRVEKTFLRGSFNDTVDIWVREYNRPYSVCGCNEHRSKYETTKKLLSHFKGKARKKDSEGEIANANEDVTPLHPTYPSVHSAVTKRGSEAEQERNDVFDHVSPYPEMEPFFFKPAEDCTVPGKGTAGVSSENVDGNASAVCMQGAYLYGSHCSSSGWYSDPYSGAPHIAANTALGLSVDAGGSMF</sequence>
<accession>A0A2N1JH10</accession>
<evidence type="ECO:0000313" key="2">
    <source>
        <dbReference type="Proteomes" id="UP000232875"/>
    </source>
</evidence>
<dbReference type="Pfam" id="PF07173">
    <property type="entry name" value="GRDP-like"/>
    <property type="match status" value="1"/>
</dbReference>
<dbReference type="PANTHER" id="PTHR34365:SF7">
    <property type="entry name" value="GLYCINE-RICH DOMAIN-CONTAINING PROTEIN 1"/>
    <property type="match status" value="1"/>
</dbReference>
<dbReference type="InterPro" id="IPR009836">
    <property type="entry name" value="GRDP-like"/>
</dbReference>
<evidence type="ECO:0000313" key="1">
    <source>
        <dbReference type="EMBL" id="PKI85832.1"/>
    </source>
</evidence>
<organism evidence="1 2">
    <name type="scientific">Malassezia vespertilionis</name>
    <dbReference type="NCBI Taxonomy" id="2020962"/>
    <lineage>
        <taxon>Eukaryota</taxon>
        <taxon>Fungi</taxon>
        <taxon>Dikarya</taxon>
        <taxon>Basidiomycota</taxon>
        <taxon>Ustilaginomycotina</taxon>
        <taxon>Malasseziomycetes</taxon>
        <taxon>Malasseziales</taxon>
        <taxon>Malasseziaceae</taxon>
        <taxon>Malassezia</taxon>
    </lineage>
</organism>